<evidence type="ECO:0000313" key="2">
    <source>
        <dbReference type="EMBL" id="THH29546.1"/>
    </source>
</evidence>
<dbReference type="EMBL" id="SGPM01000119">
    <property type="protein sequence ID" value="THH29546.1"/>
    <property type="molecule type" value="Genomic_DNA"/>
</dbReference>
<comment type="caution">
    <text evidence="2">The sequence shown here is derived from an EMBL/GenBank/DDBJ whole genome shotgun (WGS) entry which is preliminary data.</text>
</comment>
<dbReference type="OrthoDB" id="3232438at2759"/>
<dbReference type="Proteomes" id="UP000308730">
    <property type="component" value="Unassembled WGS sequence"/>
</dbReference>
<gene>
    <name evidence="2" type="ORF">EUX98_g4656</name>
</gene>
<keyword evidence="3" id="KW-1185">Reference proteome</keyword>
<name>A0A4S4MTH4_9APHY</name>
<feature type="compositionally biased region" description="Acidic residues" evidence="1">
    <location>
        <begin position="162"/>
        <end position="199"/>
    </location>
</feature>
<evidence type="ECO:0008006" key="4">
    <source>
        <dbReference type="Google" id="ProtNLM"/>
    </source>
</evidence>
<evidence type="ECO:0000313" key="3">
    <source>
        <dbReference type="Proteomes" id="UP000308730"/>
    </source>
</evidence>
<feature type="compositionally biased region" description="Acidic residues" evidence="1">
    <location>
        <begin position="118"/>
        <end position="134"/>
    </location>
</feature>
<dbReference type="Pfam" id="PF18759">
    <property type="entry name" value="Plavaka"/>
    <property type="match status" value="1"/>
</dbReference>
<accession>A0A4S4MTH4</accession>
<feature type="compositionally biased region" description="Pro residues" evidence="1">
    <location>
        <begin position="201"/>
        <end position="211"/>
    </location>
</feature>
<organism evidence="2 3">
    <name type="scientific">Antrodiella citrinella</name>
    <dbReference type="NCBI Taxonomy" id="2447956"/>
    <lineage>
        <taxon>Eukaryota</taxon>
        <taxon>Fungi</taxon>
        <taxon>Dikarya</taxon>
        <taxon>Basidiomycota</taxon>
        <taxon>Agaricomycotina</taxon>
        <taxon>Agaricomycetes</taxon>
        <taxon>Polyporales</taxon>
        <taxon>Steccherinaceae</taxon>
        <taxon>Antrodiella</taxon>
    </lineage>
</organism>
<dbReference type="AlphaFoldDB" id="A0A4S4MTH4"/>
<protein>
    <recommendedName>
        <fullName evidence="4">C2H2-type domain-containing protein</fullName>
    </recommendedName>
</protein>
<reference evidence="2 3" key="1">
    <citation type="submission" date="2019-02" db="EMBL/GenBank/DDBJ databases">
        <title>Genome sequencing of the rare red list fungi Antrodiella citrinella (Flaviporus citrinellus).</title>
        <authorList>
            <person name="Buettner E."/>
            <person name="Kellner H."/>
        </authorList>
    </citation>
    <scope>NUCLEOTIDE SEQUENCE [LARGE SCALE GENOMIC DNA]</scope>
    <source>
        <strain evidence="2 3">DSM 108506</strain>
    </source>
</reference>
<feature type="region of interest" description="Disordered" evidence="1">
    <location>
        <begin position="115"/>
        <end position="212"/>
    </location>
</feature>
<proteinExistence type="predicted"/>
<evidence type="ECO:0000256" key="1">
    <source>
        <dbReference type="SAM" id="MobiDB-lite"/>
    </source>
</evidence>
<sequence>MTSISLGPTTESRSFKGTIGLSEQQPQLHYTKSLSSLALSHFLGPGSLLSPLQVIDIFKSPPRGSAAMPQCPGCLKDFTWHGLTNHLSQTRTAACAAEYQRRTQAMPSVLDEAISDGMDVDDNDNNEESDDDEPVIAFGGPFFDDNDDNDAGTGFDHPDPFDGAEEEGEEEGGGGLESSDDDDDEDDEDEDPIEYEDPQPWEAPAPAPPQPQALVAPEDVAEQGPQIPPPPGRTNVEEALRQDIYVKVHPSPLAGKPVQQNATTFATYHGVSPTDDNPYAPFPNQREWLIARWAKLRGPGSTVLDELLKIDGVVNDLHLSFKNSRELNQIIDKKLPTGRPHFRCKEVVIGGEAFDLYYRNVLDCVKALYGDPSFAADMVYKPEEHFADAEHEVRMYHEMHTGTWWWDTQSAVEASKKAANTPEEQLPTTIVPIIISSDKTRLTQFKGKSAYPVYLTIGNLPKEIRRKPSMQGQILLAYLPTSRLEHIKSKTSRRRAVANLFHACMEKILRPLKSPGENGIKMAGGDGVVRHCHPIFAAHVGDYPEQVLITGIKTGECPCCTIPAKKLGDHGPPHPYRDLDAVLDALQVADDFLRNQACRTAGIKPIRPGPYWEHLPYADPFLSITPDILHQLYQGVIKHLIEWVKTAFSEEEIDARCRRLPRGHHVRVFTKGISSLYQLTGREHSDIARILLGLVVDMPLPDGTSPLRLVRSVRAILDFLYLAQYPVHTTTTLALLDDALDRFHANKSIFEDIGVRSSWNIPKLHYLRHYATLIKRLGTPDNFNTEYTERLHIDLAKDAYEATNAKDEFPQMTRWLERREKVLRHERYIAWCIAGRPRTLSSHVDTLIAPPADRLKMTKHASKKSVPLESLVTDYGAHFFVDALTRYVVSHCDPTLTHAQVEHKSYDIALPFRSLPVYHKAKFWLGDAKNHRLSSNEYDVVHATPARKDKRDRPIDGQFDTVIVTDGQGAYSGVAGYRVAQVRVIFTLPPRAAPLFATAHQPPPKFLAYVEWFTAFTEPDVNHRLYKIKRVVRNGDRLASIIPLRSVRRSVYLFPMFGPVAPRDWTSGNVLDRCSSFLVDAFSDRHAYHTIH</sequence>
<dbReference type="InterPro" id="IPR041078">
    <property type="entry name" value="Plavaka"/>
</dbReference>